<reference evidence="2 3" key="1">
    <citation type="submission" date="2016-11" db="EMBL/GenBank/DDBJ databases">
        <authorList>
            <person name="Jaros S."/>
            <person name="Januszkiewicz K."/>
            <person name="Wedrychowicz H."/>
        </authorList>
    </citation>
    <scope>NUCLEOTIDE SEQUENCE [LARGE SCALE GENOMIC DNA]</scope>
    <source>
        <strain evidence="2 3">DSM 44523</strain>
    </source>
</reference>
<name>A0A1M5MFC7_STRHI</name>
<evidence type="ECO:0000313" key="3">
    <source>
        <dbReference type="Proteomes" id="UP000184501"/>
    </source>
</evidence>
<protein>
    <submittedName>
        <fullName evidence="2">Uncharacterized protein</fullName>
    </submittedName>
</protein>
<evidence type="ECO:0000256" key="1">
    <source>
        <dbReference type="SAM" id="MobiDB-lite"/>
    </source>
</evidence>
<dbReference type="EMBL" id="FQVN01000013">
    <property type="protein sequence ID" value="SHG76030.1"/>
    <property type="molecule type" value="Genomic_DNA"/>
</dbReference>
<dbReference type="Proteomes" id="UP000184501">
    <property type="component" value="Unassembled WGS sequence"/>
</dbReference>
<keyword evidence="3" id="KW-1185">Reference proteome</keyword>
<gene>
    <name evidence="2" type="ORF">SAMN05444320_113102</name>
</gene>
<feature type="region of interest" description="Disordered" evidence="1">
    <location>
        <begin position="1"/>
        <end position="30"/>
    </location>
</feature>
<organism evidence="2 3">
    <name type="scientific">Streptoalloteichus hindustanus</name>
    <dbReference type="NCBI Taxonomy" id="2017"/>
    <lineage>
        <taxon>Bacteria</taxon>
        <taxon>Bacillati</taxon>
        <taxon>Actinomycetota</taxon>
        <taxon>Actinomycetes</taxon>
        <taxon>Pseudonocardiales</taxon>
        <taxon>Pseudonocardiaceae</taxon>
        <taxon>Streptoalloteichus</taxon>
    </lineage>
</organism>
<accession>A0A1M5MFC7</accession>
<evidence type="ECO:0000313" key="2">
    <source>
        <dbReference type="EMBL" id="SHG76030.1"/>
    </source>
</evidence>
<dbReference type="STRING" id="2017.SAMN05444320_113102"/>
<dbReference type="AlphaFoldDB" id="A0A1M5MFC7"/>
<proteinExistence type="predicted"/>
<sequence>MLATANFSGDPKEPFESPGNPGRGDRGMGTRLIPSLGWTRPWPPSTPWTGSSGPDCWAPTFQSEGLTALADAVAGSPLAAVVTEATEKAAADGDPVGALAVAHTALLGSAHDAFTARLGEATGRALGEVSAVEPSEGQAVNLLAAARSWLDDLARAGWRGIDHDVVSGAAQIVSAMPPDPALRRLATLLDGFAAELAASGPGDHCAGPPLDRLPARIAVPVFLEGYEVHTDDEPLTFTVAGHALAVDTGRVPVVGTPGRPE</sequence>